<dbReference type="FunCoup" id="A0A2P6MY52">
    <property type="interactions" value="39"/>
</dbReference>
<proteinExistence type="predicted"/>
<name>A0A2P6MY52_9EUKA</name>
<feature type="compositionally biased region" description="Low complexity" evidence="2">
    <location>
        <begin position="506"/>
        <end position="520"/>
    </location>
</feature>
<keyword evidence="4" id="KW-1185">Reference proteome</keyword>
<feature type="region of interest" description="Disordered" evidence="2">
    <location>
        <begin position="40"/>
        <end position="105"/>
    </location>
</feature>
<dbReference type="OrthoDB" id="10254404at2759"/>
<protein>
    <submittedName>
        <fullName evidence="3">Major antigen-like</fullName>
    </submittedName>
</protein>
<dbReference type="Proteomes" id="UP000241769">
    <property type="component" value="Unassembled WGS sequence"/>
</dbReference>
<feature type="coiled-coil region" evidence="1">
    <location>
        <begin position="253"/>
        <end position="329"/>
    </location>
</feature>
<evidence type="ECO:0000313" key="4">
    <source>
        <dbReference type="Proteomes" id="UP000241769"/>
    </source>
</evidence>
<evidence type="ECO:0000256" key="1">
    <source>
        <dbReference type="SAM" id="Coils"/>
    </source>
</evidence>
<feature type="region of interest" description="Disordered" evidence="2">
    <location>
        <begin position="490"/>
        <end position="578"/>
    </location>
</feature>
<feature type="non-terminal residue" evidence="3">
    <location>
        <position position="1"/>
    </location>
</feature>
<feature type="compositionally biased region" description="Polar residues" evidence="2">
    <location>
        <begin position="491"/>
        <end position="505"/>
    </location>
</feature>
<dbReference type="EMBL" id="MDYQ01000310">
    <property type="protein sequence ID" value="PRP76640.1"/>
    <property type="molecule type" value="Genomic_DNA"/>
</dbReference>
<comment type="caution">
    <text evidence="3">The sequence shown here is derived from an EMBL/GenBank/DDBJ whole genome shotgun (WGS) entry which is preliminary data.</text>
</comment>
<sequence length="578" mass="66831">LPGKKALGATATKDGNVEKEYIANLQQQIYYLELENRYMRGDRGEGNPKSPPSDQVHATIQQQQQEIDRLKQRIEDRSGRKKHLLDDSDADSMVSSSTDNLKTKKHANQAAALQVKVQTKMTLELVTKEKEKLIDDAAHFRGDVDTNREKLYAEMVLLKKENENLHRLVKQGQSERERILTERQQARSDQSTITVEYKKLKDELEYAHQAEHLATEKFTKFTKDYYEMKAKFETQREERLKLDVDEEKRKAEVKKLEEEKWALSGKIKQLERQVHQAQANKAHVEEENTQLLATVEQFKKDLATEQHRCQEIEQTIQKNAAEKTALKQKARLFDERLKTLTDNLELRKMNTGKLEEELNKVKGQLLLEEEKRHRAEEDKNYFAEMDQENTNLRQHNYLLLDDINNYKRQLNELEQQLTLINTENYELRSNYEQLKGKLGVLKDIEKTLRDPLLEAPSSSHATNFNSSLRVASKSNTAEMNSINHNALEAAISQNSSPKRSPVVTQRGSSRPSSRPSSRGPVYSFKESTEDMYGSESDMGGFSSVNQSMERDFPSESDVTDSESQYPIMNYLTHHKGDH</sequence>
<feature type="compositionally biased region" description="Polar residues" evidence="2">
    <location>
        <begin position="52"/>
        <end position="65"/>
    </location>
</feature>
<dbReference type="InParanoid" id="A0A2P6MY52"/>
<evidence type="ECO:0000256" key="2">
    <source>
        <dbReference type="SAM" id="MobiDB-lite"/>
    </source>
</evidence>
<evidence type="ECO:0000313" key="3">
    <source>
        <dbReference type="EMBL" id="PRP76640.1"/>
    </source>
</evidence>
<gene>
    <name evidence="3" type="ORF">PROFUN_14966</name>
</gene>
<feature type="coiled-coil region" evidence="1">
    <location>
        <begin position="358"/>
        <end position="430"/>
    </location>
</feature>
<dbReference type="AlphaFoldDB" id="A0A2P6MY52"/>
<reference evidence="3 4" key="1">
    <citation type="journal article" date="2018" name="Genome Biol. Evol.">
        <title>Multiple Roots of Fruiting Body Formation in Amoebozoa.</title>
        <authorList>
            <person name="Hillmann F."/>
            <person name="Forbes G."/>
            <person name="Novohradska S."/>
            <person name="Ferling I."/>
            <person name="Riege K."/>
            <person name="Groth M."/>
            <person name="Westermann M."/>
            <person name="Marz M."/>
            <person name="Spaller T."/>
            <person name="Winckler T."/>
            <person name="Schaap P."/>
            <person name="Glockner G."/>
        </authorList>
    </citation>
    <scope>NUCLEOTIDE SEQUENCE [LARGE SCALE GENOMIC DNA]</scope>
    <source>
        <strain evidence="3 4">Jena</strain>
    </source>
</reference>
<keyword evidence="1" id="KW-0175">Coiled coil</keyword>
<organism evidence="3 4">
    <name type="scientific">Planoprotostelium fungivorum</name>
    <dbReference type="NCBI Taxonomy" id="1890364"/>
    <lineage>
        <taxon>Eukaryota</taxon>
        <taxon>Amoebozoa</taxon>
        <taxon>Evosea</taxon>
        <taxon>Variosea</taxon>
        <taxon>Cavosteliida</taxon>
        <taxon>Cavosteliaceae</taxon>
        <taxon>Planoprotostelium</taxon>
    </lineage>
</organism>
<accession>A0A2P6MY52</accession>
<feature type="compositionally biased region" description="Basic and acidic residues" evidence="2">
    <location>
        <begin position="66"/>
        <end position="78"/>
    </location>
</feature>